<evidence type="ECO:0000313" key="3">
    <source>
        <dbReference type="EMBL" id="HAN29250.1"/>
    </source>
</evidence>
<dbReference type="STRING" id="1121937.GCA_000423125_03577"/>
<dbReference type="NCBIfam" id="TIGR03746">
    <property type="entry name" value="conj_TIGR03746"/>
    <property type="match status" value="1"/>
</dbReference>
<proteinExistence type="predicted"/>
<protein>
    <submittedName>
        <fullName evidence="3">TIGR03746 family integrating conjugative element protein</fullName>
    </submittedName>
</protein>
<dbReference type="Pfam" id="PF11444">
    <property type="entry name" value="DUF2895"/>
    <property type="match status" value="1"/>
</dbReference>
<feature type="region of interest" description="Disordered" evidence="1">
    <location>
        <begin position="1"/>
        <end position="49"/>
    </location>
</feature>
<evidence type="ECO:0000256" key="1">
    <source>
        <dbReference type="SAM" id="MobiDB-lite"/>
    </source>
</evidence>
<dbReference type="InterPro" id="IPR021548">
    <property type="entry name" value="DUF2895"/>
</dbReference>
<keyword evidence="2" id="KW-1133">Transmembrane helix</keyword>
<dbReference type="AlphaFoldDB" id="A0A3C1KRB1"/>
<feature type="transmembrane region" description="Helical" evidence="2">
    <location>
        <begin position="69"/>
        <end position="88"/>
    </location>
</feature>
<sequence>MDDRQAPARAEARSAPAVPCYGHPGRPPGLGSAAADPDPGKPHLGHSSLEDTVSRYDDLVHARDRTIRLLLGGVAILALLLLLALVGWSRAPENIRLHYPPDLAAGAVQQLGDIPKVNLYTFAYYIFQQLNRWPVDGSDDYYRQIHRLRGYFTPACFDERLQDLEAREREIRGRVRSVWEIPGRGFGNQRVQAVGPNQWVVGLDLHVQETYRGERVKDRLIHYPLRVVAYDVDPETNPWGLALDCLAAAPRVIDINSGEAAGEGT</sequence>
<evidence type="ECO:0000313" key="4">
    <source>
        <dbReference type="Proteomes" id="UP000259273"/>
    </source>
</evidence>
<comment type="caution">
    <text evidence="3">The sequence shown here is derived from an EMBL/GenBank/DDBJ whole genome shotgun (WGS) entry which is preliminary data.</text>
</comment>
<dbReference type="Proteomes" id="UP000259273">
    <property type="component" value="Unassembled WGS sequence"/>
</dbReference>
<dbReference type="EMBL" id="DMND01000219">
    <property type="protein sequence ID" value="HAN29250.1"/>
    <property type="molecule type" value="Genomic_DNA"/>
</dbReference>
<keyword evidence="2" id="KW-0812">Transmembrane</keyword>
<keyword evidence="2" id="KW-0472">Membrane</keyword>
<feature type="compositionally biased region" description="Basic and acidic residues" evidence="1">
    <location>
        <begin position="1"/>
        <end position="12"/>
    </location>
</feature>
<accession>A0A3C1KRB1</accession>
<reference evidence="3 4" key="1">
    <citation type="journal article" date="2018" name="Nat. Biotechnol.">
        <title>A standardized bacterial taxonomy based on genome phylogeny substantially revises the tree of life.</title>
        <authorList>
            <person name="Parks D.H."/>
            <person name="Chuvochina M."/>
            <person name="Waite D.W."/>
            <person name="Rinke C."/>
            <person name="Skarshewski A."/>
            <person name="Chaumeil P.A."/>
            <person name="Hugenholtz P."/>
        </authorList>
    </citation>
    <scope>NUCLEOTIDE SEQUENCE [LARGE SCALE GENOMIC DNA]</scope>
    <source>
        <strain evidence="3">UBA9158</strain>
    </source>
</reference>
<gene>
    <name evidence="3" type="ORF">DCP75_16320</name>
</gene>
<name>A0A3C1KRB1_9GAMM</name>
<evidence type="ECO:0000256" key="2">
    <source>
        <dbReference type="SAM" id="Phobius"/>
    </source>
</evidence>
<organism evidence="3 4">
    <name type="scientific">Haliea salexigens</name>
    <dbReference type="NCBI Taxonomy" id="287487"/>
    <lineage>
        <taxon>Bacteria</taxon>
        <taxon>Pseudomonadati</taxon>
        <taxon>Pseudomonadota</taxon>
        <taxon>Gammaproteobacteria</taxon>
        <taxon>Cellvibrionales</taxon>
        <taxon>Halieaceae</taxon>
        <taxon>Haliea</taxon>
    </lineage>
</organism>